<dbReference type="InterPro" id="IPR036397">
    <property type="entry name" value="RNaseH_sf"/>
</dbReference>
<dbReference type="InterPro" id="IPR004721">
    <property type="entry name" value="DHOdimr"/>
</dbReference>
<evidence type="ECO:0000313" key="3">
    <source>
        <dbReference type="Proteomes" id="UP000095287"/>
    </source>
</evidence>
<evidence type="ECO:0000256" key="1">
    <source>
        <dbReference type="ARBA" id="ARBA00022694"/>
    </source>
</evidence>
<dbReference type="InterPro" id="IPR013520">
    <property type="entry name" value="Ribonucl_H"/>
</dbReference>
<dbReference type="InterPro" id="IPR032466">
    <property type="entry name" value="Metal_Hydrolase"/>
</dbReference>
<protein>
    <submittedName>
        <fullName evidence="4">Dihydroorotase</fullName>
    </submittedName>
</protein>
<dbReference type="GO" id="GO:0003676">
    <property type="term" value="F:nucleic acid binding"/>
    <property type="evidence" value="ECO:0007669"/>
    <property type="project" value="InterPro"/>
</dbReference>
<feature type="domain" description="Exonuclease" evidence="2">
    <location>
        <begin position="125"/>
        <end position="261"/>
    </location>
</feature>
<dbReference type="Gene3D" id="3.30.420.10">
    <property type="entry name" value="Ribonuclease H-like superfamily/Ribonuclease H"/>
    <property type="match status" value="1"/>
</dbReference>
<evidence type="ECO:0000313" key="4">
    <source>
        <dbReference type="WBParaSite" id="L893_g7235.t1"/>
    </source>
</evidence>
<dbReference type="InterPro" id="IPR005987">
    <property type="entry name" value="RNase_T"/>
</dbReference>
<dbReference type="GO" id="GO:0044205">
    <property type="term" value="P:'de novo' UMP biosynthetic process"/>
    <property type="evidence" value="ECO:0007669"/>
    <property type="project" value="UniProtKB-UniPathway"/>
</dbReference>
<dbReference type="HAMAP" id="MF_00157">
    <property type="entry name" value="RNase_T"/>
    <property type="match status" value="1"/>
</dbReference>
<dbReference type="WBParaSite" id="L893_g7235.t1">
    <property type="protein sequence ID" value="L893_g7235.t1"/>
    <property type="gene ID" value="L893_g7235"/>
</dbReference>
<keyword evidence="3" id="KW-1185">Reference proteome</keyword>
<dbReference type="SUPFAM" id="SSF53098">
    <property type="entry name" value="Ribonuclease H-like"/>
    <property type="match status" value="1"/>
</dbReference>
<dbReference type="Gene3D" id="3.20.20.140">
    <property type="entry name" value="Metal-dependent hydrolases"/>
    <property type="match status" value="1"/>
</dbReference>
<evidence type="ECO:0000259" key="2">
    <source>
        <dbReference type="Pfam" id="PF00929"/>
    </source>
</evidence>
<dbReference type="GO" id="GO:0005829">
    <property type="term" value="C:cytosol"/>
    <property type="evidence" value="ECO:0007669"/>
    <property type="project" value="TreeGrafter"/>
</dbReference>
<dbReference type="PANTHER" id="PTHR43137:SF1">
    <property type="entry name" value="DIHYDROOROTASE"/>
    <property type="match status" value="1"/>
</dbReference>
<dbReference type="GO" id="GO:0004540">
    <property type="term" value="F:RNA nuclease activity"/>
    <property type="evidence" value="ECO:0007669"/>
    <property type="project" value="InterPro"/>
</dbReference>
<dbReference type="Pfam" id="PF00929">
    <property type="entry name" value="RNase_T"/>
    <property type="match status" value="1"/>
</dbReference>
<dbReference type="GO" id="GO:0006207">
    <property type="term" value="P:'de novo' pyrimidine nucleobase biosynthetic process"/>
    <property type="evidence" value="ECO:0007669"/>
    <property type="project" value="TreeGrafter"/>
</dbReference>
<dbReference type="PANTHER" id="PTHR43137">
    <property type="entry name" value="DIHYDROOROTASE"/>
    <property type="match status" value="1"/>
</dbReference>
<keyword evidence="1" id="KW-0819">tRNA processing</keyword>
<sequence>KASGFVHAAKMYPAGATTNSDSGVTSVDKIFPVLEAMAEVGMPLLVHGEVTRPEIDVFDREKLFIDEHLRRVVERFPTLKVVFEHITTAEAVQFVNEAPANVGATITAQHLLYNRNHMLVGGIRPHFYCLPILKRNTHQAALDFTGIKLDHPLRMAVSEESALTDIFRGVRKALKANGCKRAILVGHNSSFDLGFLNAAVARHDMKRNPFHPFSSFDTATLAGLAYGQTVLARACQSADIDFDGREAHSARYDTEKTAELFC</sequence>
<organism evidence="3 4">
    <name type="scientific">Steinernema glaseri</name>
    <dbReference type="NCBI Taxonomy" id="37863"/>
    <lineage>
        <taxon>Eukaryota</taxon>
        <taxon>Metazoa</taxon>
        <taxon>Ecdysozoa</taxon>
        <taxon>Nematoda</taxon>
        <taxon>Chromadorea</taxon>
        <taxon>Rhabditida</taxon>
        <taxon>Tylenchina</taxon>
        <taxon>Panagrolaimomorpha</taxon>
        <taxon>Strongyloidoidea</taxon>
        <taxon>Steinernematidae</taxon>
        <taxon>Steinernema</taxon>
    </lineage>
</organism>
<dbReference type="AlphaFoldDB" id="A0A1I8ANF5"/>
<proteinExistence type="inferred from homology"/>
<dbReference type="InterPro" id="IPR012337">
    <property type="entry name" value="RNaseH-like_sf"/>
</dbReference>
<dbReference type="GO" id="GO:0004151">
    <property type="term" value="F:dihydroorotase activity"/>
    <property type="evidence" value="ECO:0007669"/>
    <property type="project" value="InterPro"/>
</dbReference>
<accession>A0A1I8ANF5</accession>
<name>A0A1I8ANF5_9BILA</name>
<reference evidence="4" key="1">
    <citation type="submission" date="2016-11" db="UniProtKB">
        <authorList>
            <consortium name="WormBaseParasite"/>
        </authorList>
    </citation>
    <scope>IDENTIFICATION</scope>
</reference>
<dbReference type="SUPFAM" id="SSF51556">
    <property type="entry name" value="Metallo-dependent hydrolases"/>
    <property type="match status" value="1"/>
</dbReference>
<dbReference type="UniPathway" id="UPA00070">
    <property type="reaction ID" value="UER00117"/>
</dbReference>
<dbReference type="Proteomes" id="UP000095287">
    <property type="component" value="Unplaced"/>
</dbReference>
<dbReference type="GO" id="GO:0008033">
    <property type="term" value="P:tRNA processing"/>
    <property type="evidence" value="ECO:0007669"/>
    <property type="project" value="UniProtKB-KW"/>
</dbReference>